<evidence type="ECO:0000256" key="7">
    <source>
        <dbReference type="ARBA" id="ARBA00022840"/>
    </source>
</evidence>
<accession>A0A9D9E3F5</accession>
<comment type="similarity">
    <text evidence="8">Belongs to the glutamate 5-kinase family.</text>
</comment>
<dbReference type="InterPro" id="IPR002478">
    <property type="entry name" value="PUA"/>
</dbReference>
<keyword evidence="2 8" id="KW-0028">Amino-acid biosynthesis</keyword>
<gene>
    <name evidence="8 10" type="primary">proB</name>
    <name evidence="10" type="ORF">IAC54_08070</name>
</gene>
<evidence type="ECO:0000256" key="2">
    <source>
        <dbReference type="ARBA" id="ARBA00022605"/>
    </source>
</evidence>
<keyword evidence="7 8" id="KW-0067">ATP-binding</keyword>
<dbReference type="Pfam" id="PF01472">
    <property type="entry name" value="PUA"/>
    <property type="match status" value="1"/>
</dbReference>
<evidence type="ECO:0000256" key="6">
    <source>
        <dbReference type="ARBA" id="ARBA00022777"/>
    </source>
</evidence>
<dbReference type="GO" id="GO:0003723">
    <property type="term" value="F:RNA binding"/>
    <property type="evidence" value="ECO:0007669"/>
    <property type="project" value="InterPro"/>
</dbReference>
<feature type="binding site" evidence="8">
    <location>
        <position position="150"/>
    </location>
    <ligand>
        <name>substrate</name>
    </ligand>
</feature>
<proteinExistence type="inferred from homology"/>
<dbReference type="InterPro" id="IPR011529">
    <property type="entry name" value="Glu_5kinase"/>
</dbReference>
<evidence type="ECO:0000256" key="5">
    <source>
        <dbReference type="ARBA" id="ARBA00022741"/>
    </source>
</evidence>
<dbReference type="NCBIfam" id="TIGR01027">
    <property type="entry name" value="proB"/>
    <property type="match status" value="1"/>
</dbReference>
<reference evidence="10" key="2">
    <citation type="journal article" date="2021" name="PeerJ">
        <title>Extensive microbial diversity within the chicken gut microbiome revealed by metagenomics and culture.</title>
        <authorList>
            <person name="Gilroy R."/>
            <person name="Ravi A."/>
            <person name="Getino M."/>
            <person name="Pursley I."/>
            <person name="Horton D.L."/>
            <person name="Alikhan N.F."/>
            <person name="Baker D."/>
            <person name="Gharbi K."/>
            <person name="Hall N."/>
            <person name="Watson M."/>
            <person name="Adriaenssens E.M."/>
            <person name="Foster-Nyarko E."/>
            <person name="Jarju S."/>
            <person name="Secka A."/>
            <person name="Antonio M."/>
            <person name="Oren A."/>
            <person name="Chaudhuri R.R."/>
            <person name="La Ragione R."/>
            <person name="Hildebrand F."/>
            <person name="Pallen M.J."/>
        </authorList>
    </citation>
    <scope>NUCLEOTIDE SEQUENCE</scope>
    <source>
        <strain evidence="10">G3-4614</strain>
    </source>
</reference>
<dbReference type="PRINTS" id="PR00474">
    <property type="entry name" value="GLU5KINASE"/>
</dbReference>
<evidence type="ECO:0000256" key="4">
    <source>
        <dbReference type="ARBA" id="ARBA00022679"/>
    </source>
</evidence>
<comment type="caution">
    <text evidence="10">The sequence shown here is derived from an EMBL/GenBank/DDBJ whole genome shotgun (WGS) entry which is preliminary data.</text>
</comment>
<dbReference type="InterPro" id="IPR015947">
    <property type="entry name" value="PUA-like_sf"/>
</dbReference>
<feature type="binding site" evidence="8">
    <location>
        <position position="138"/>
    </location>
    <ligand>
        <name>substrate</name>
    </ligand>
</feature>
<dbReference type="Gene3D" id="2.30.130.10">
    <property type="entry name" value="PUA domain"/>
    <property type="match status" value="1"/>
</dbReference>
<dbReference type="CDD" id="cd21157">
    <property type="entry name" value="PUA_G5K"/>
    <property type="match status" value="1"/>
</dbReference>
<dbReference type="GO" id="GO:0004349">
    <property type="term" value="F:glutamate 5-kinase activity"/>
    <property type="evidence" value="ECO:0007669"/>
    <property type="project" value="UniProtKB-UniRule"/>
</dbReference>
<dbReference type="InterPro" id="IPR036393">
    <property type="entry name" value="AceGlu_kinase-like_sf"/>
</dbReference>
<dbReference type="AlphaFoldDB" id="A0A9D9E3F5"/>
<dbReference type="EC" id="2.7.2.11" evidence="8"/>
<dbReference type="InterPro" id="IPR005715">
    <property type="entry name" value="Glu_5kinase/COase_Synthase"/>
</dbReference>
<evidence type="ECO:0000256" key="1">
    <source>
        <dbReference type="ARBA" id="ARBA00022490"/>
    </source>
</evidence>
<keyword evidence="4 8" id="KW-0808">Transferase</keyword>
<dbReference type="FunFam" id="3.40.1160.10:FF:000040">
    <property type="entry name" value="Glutamate 5-kinase"/>
    <property type="match status" value="1"/>
</dbReference>
<evidence type="ECO:0000256" key="3">
    <source>
        <dbReference type="ARBA" id="ARBA00022650"/>
    </source>
</evidence>
<dbReference type="HAMAP" id="MF_00456">
    <property type="entry name" value="ProB"/>
    <property type="match status" value="1"/>
</dbReference>
<dbReference type="EMBL" id="JADIMW010000083">
    <property type="protein sequence ID" value="MBO8438834.1"/>
    <property type="molecule type" value="Genomic_DNA"/>
</dbReference>
<dbReference type="SUPFAM" id="SSF88697">
    <property type="entry name" value="PUA domain-like"/>
    <property type="match status" value="1"/>
</dbReference>
<protein>
    <recommendedName>
        <fullName evidence="8">Glutamate 5-kinase</fullName>
        <ecNumber evidence="8">2.7.2.11</ecNumber>
    </recommendedName>
    <alternativeName>
        <fullName evidence="8">Gamma-glutamyl kinase</fullName>
        <shortName evidence="8">GK</shortName>
    </alternativeName>
</protein>
<evidence type="ECO:0000259" key="9">
    <source>
        <dbReference type="SMART" id="SM00359"/>
    </source>
</evidence>
<keyword evidence="1 8" id="KW-0963">Cytoplasm</keyword>
<comment type="function">
    <text evidence="8">Catalyzes the transfer of a phosphate group to glutamate to form L-glutamate 5-phosphate.</text>
</comment>
<keyword evidence="5 8" id="KW-0547">Nucleotide-binding</keyword>
<dbReference type="SUPFAM" id="SSF53633">
    <property type="entry name" value="Carbamate kinase-like"/>
    <property type="match status" value="1"/>
</dbReference>
<evidence type="ECO:0000313" key="10">
    <source>
        <dbReference type="EMBL" id="MBO8438834.1"/>
    </source>
</evidence>
<dbReference type="InterPro" id="IPR041739">
    <property type="entry name" value="G5K_ProB"/>
</dbReference>
<dbReference type="PROSITE" id="PS50890">
    <property type="entry name" value="PUA"/>
    <property type="match status" value="1"/>
</dbReference>
<dbReference type="Pfam" id="PF00696">
    <property type="entry name" value="AA_kinase"/>
    <property type="match status" value="1"/>
</dbReference>
<dbReference type="InterPro" id="IPR036974">
    <property type="entry name" value="PUA_sf"/>
</dbReference>
<dbReference type="InterPro" id="IPR019797">
    <property type="entry name" value="Glutamate_5-kinase_CS"/>
</dbReference>
<comment type="catalytic activity">
    <reaction evidence="8">
        <text>L-glutamate + ATP = L-glutamyl 5-phosphate + ADP</text>
        <dbReference type="Rhea" id="RHEA:14877"/>
        <dbReference type="ChEBI" id="CHEBI:29985"/>
        <dbReference type="ChEBI" id="CHEBI:30616"/>
        <dbReference type="ChEBI" id="CHEBI:58274"/>
        <dbReference type="ChEBI" id="CHEBI:456216"/>
        <dbReference type="EC" id="2.7.2.11"/>
    </reaction>
</comment>
<dbReference type="Gene3D" id="3.40.1160.10">
    <property type="entry name" value="Acetylglutamate kinase-like"/>
    <property type="match status" value="1"/>
</dbReference>
<evidence type="ECO:0000256" key="8">
    <source>
        <dbReference type="HAMAP-Rule" id="MF_00456"/>
    </source>
</evidence>
<feature type="binding site" evidence="8">
    <location>
        <position position="51"/>
    </location>
    <ligand>
        <name>substrate</name>
    </ligand>
</feature>
<feature type="domain" description="PUA" evidence="9">
    <location>
        <begin position="280"/>
        <end position="353"/>
    </location>
</feature>
<evidence type="ECO:0000313" key="11">
    <source>
        <dbReference type="Proteomes" id="UP000823636"/>
    </source>
</evidence>
<dbReference type="GO" id="GO:0005829">
    <property type="term" value="C:cytosol"/>
    <property type="evidence" value="ECO:0007669"/>
    <property type="project" value="TreeGrafter"/>
</dbReference>
<dbReference type="PANTHER" id="PTHR43654:SF1">
    <property type="entry name" value="ISOPENTENYL PHOSPHATE KINASE"/>
    <property type="match status" value="1"/>
</dbReference>
<comment type="subcellular location">
    <subcellularLocation>
        <location evidence="8">Cytoplasm</location>
    </subcellularLocation>
</comment>
<reference evidence="10" key="1">
    <citation type="submission" date="2020-10" db="EMBL/GenBank/DDBJ databases">
        <authorList>
            <person name="Gilroy R."/>
        </authorList>
    </citation>
    <scope>NUCLEOTIDE SEQUENCE</scope>
    <source>
        <strain evidence="10">G3-4614</strain>
    </source>
</reference>
<dbReference type="CDD" id="cd04242">
    <property type="entry name" value="AAK_G5K_ProB"/>
    <property type="match status" value="1"/>
</dbReference>
<dbReference type="SMART" id="SM00359">
    <property type="entry name" value="PUA"/>
    <property type="match status" value="1"/>
</dbReference>
<dbReference type="InterPro" id="IPR001048">
    <property type="entry name" value="Asp/Glu/Uridylate_kinase"/>
</dbReference>
<dbReference type="PIRSF" id="PIRSF000729">
    <property type="entry name" value="GK"/>
    <property type="match status" value="1"/>
</dbReference>
<sequence>MMYKYKRITVKIGSNVLTTKEGMLDTARMSALVSQMAELHKNGVEIILVSSGAVASGRGELQIDRKLDAVKSRQLFSAVGQVKLVNNYYEMFKSHGINCGQILTMKENFSTRRLYLNQKQCMEVMLEHGVIPIVNENDTVAVTELMFTDNDELSGLIATMMDTEALIILSNIDGIYDGDPTDPSSSVIRSISDETEDLSSYIQTKKSSFGRGGMMTKCNIARKVAHEGITVIIANGRRENILQSLLDDKSDTVCTVFEASKHELSSIKKWIAHSDGYAKGTLLINDKAKERLLSDNAVSLLPIGITGVEGEFEKDDIVRIKDGQGVIIGVGKVSCNSDKAIALAGKKGGKPLVHYDYLYIE</sequence>
<keyword evidence="3 8" id="KW-0641">Proline biosynthesis</keyword>
<dbReference type="PROSITE" id="PS00902">
    <property type="entry name" value="GLUTAMATE_5_KINASE"/>
    <property type="match status" value="1"/>
</dbReference>
<dbReference type="GO" id="GO:0055129">
    <property type="term" value="P:L-proline biosynthetic process"/>
    <property type="evidence" value="ECO:0007669"/>
    <property type="project" value="UniProtKB-UniRule"/>
</dbReference>
<feature type="binding site" evidence="8">
    <location>
        <position position="11"/>
    </location>
    <ligand>
        <name>ATP</name>
        <dbReference type="ChEBI" id="CHEBI:30616"/>
    </ligand>
</feature>
<dbReference type="InterPro" id="IPR001057">
    <property type="entry name" value="Glu/AcGlu_kinase"/>
</dbReference>
<keyword evidence="6 8" id="KW-0418">Kinase</keyword>
<comment type="caution">
    <text evidence="8">Lacks conserved residue(s) required for the propagation of feature annotation.</text>
</comment>
<organism evidence="10 11">
    <name type="scientific">Candidatus Caccoplasma merdipullorum</name>
    <dbReference type="NCBI Taxonomy" id="2840718"/>
    <lineage>
        <taxon>Bacteria</taxon>
        <taxon>Pseudomonadati</taxon>
        <taxon>Bacteroidota</taxon>
        <taxon>Bacteroidia</taxon>
        <taxon>Bacteroidales</taxon>
        <taxon>Bacteroidaceae</taxon>
        <taxon>Bacteroidaceae incertae sedis</taxon>
        <taxon>Candidatus Caccoplasma</taxon>
    </lineage>
</organism>
<dbReference type="GO" id="GO:0005524">
    <property type="term" value="F:ATP binding"/>
    <property type="evidence" value="ECO:0007669"/>
    <property type="project" value="UniProtKB-KW"/>
</dbReference>
<dbReference type="Proteomes" id="UP000823636">
    <property type="component" value="Unassembled WGS sequence"/>
</dbReference>
<name>A0A9D9E3F5_9BACT</name>
<comment type="pathway">
    <text evidence="8">Amino-acid biosynthesis; L-proline biosynthesis; L-glutamate 5-semialdehyde from L-glutamate: step 1/2.</text>
</comment>
<dbReference type="PANTHER" id="PTHR43654">
    <property type="entry name" value="GLUTAMATE 5-KINASE"/>
    <property type="match status" value="1"/>
</dbReference>